<dbReference type="STRING" id="1802695.A3A13_02720"/>
<name>A0A1F8GF06_9BACT</name>
<proteinExistence type="predicted"/>
<gene>
    <name evidence="2" type="ORF">A3A13_02720</name>
</gene>
<organism evidence="2 3">
    <name type="scientific">Candidatus Yanofskybacteria bacterium RIFCSPLOWO2_01_FULL_43_22</name>
    <dbReference type="NCBI Taxonomy" id="1802695"/>
    <lineage>
        <taxon>Bacteria</taxon>
        <taxon>Candidatus Yanofskyibacteriota</taxon>
    </lineage>
</organism>
<sequence length="104" mass="11667">MDQKGFANMALVVLVGVAGYFALNNRSTTPAPTPSPTPTPSVNLLKVCPEEWYVNQMPGTVGLETDQNKIPNEYFIYKGIRRELSEFDINWVKTNCSVRPQVVY</sequence>
<dbReference type="EMBL" id="MGKJ01000014">
    <property type="protein sequence ID" value="OGN23967.1"/>
    <property type="molecule type" value="Genomic_DNA"/>
</dbReference>
<comment type="caution">
    <text evidence="2">The sequence shown here is derived from an EMBL/GenBank/DDBJ whole genome shotgun (WGS) entry which is preliminary data.</text>
</comment>
<dbReference type="Proteomes" id="UP000178911">
    <property type="component" value="Unassembled WGS sequence"/>
</dbReference>
<keyword evidence="1" id="KW-0812">Transmembrane</keyword>
<keyword evidence="1" id="KW-1133">Transmembrane helix</keyword>
<accession>A0A1F8GF06</accession>
<protein>
    <submittedName>
        <fullName evidence="2">Uncharacterized protein</fullName>
    </submittedName>
</protein>
<dbReference type="AlphaFoldDB" id="A0A1F8GF06"/>
<keyword evidence="1" id="KW-0472">Membrane</keyword>
<evidence type="ECO:0000313" key="3">
    <source>
        <dbReference type="Proteomes" id="UP000178911"/>
    </source>
</evidence>
<evidence type="ECO:0000256" key="1">
    <source>
        <dbReference type="SAM" id="Phobius"/>
    </source>
</evidence>
<evidence type="ECO:0000313" key="2">
    <source>
        <dbReference type="EMBL" id="OGN23967.1"/>
    </source>
</evidence>
<feature type="transmembrane region" description="Helical" evidence="1">
    <location>
        <begin position="6"/>
        <end position="23"/>
    </location>
</feature>
<reference evidence="2 3" key="1">
    <citation type="journal article" date="2016" name="Nat. Commun.">
        <title>Thousands of microbial genomes shed light on interconnected biogeochemical processes in an aquifer system.</title>
        <authorList>
            <person name="Anantharaman K."/>
            <person name="Brown C.T."/>
            <person name="Hug L.A."/>
            <person name="Sharon I."/>
            <person name="Castelle C.J."/>
            <person name="Probst A.J."/>
            <person name="Thomas B.C."/>
            <person name="Singh A."/>
            <person name="Wilkins M.J."/>
            <person name="Karaoz U."/>
            <person name="Brodie E.L."/>
            <person name="Williams K.H."/>
            <person name="Hubbard S.S."/>
            <person name="Banfield J.F."/>
        </authorList>
    </citation>
    <scope>NUCLEOTIDE SEQUENCE [LARGE SCALE GENOMIC DNA]</scope>
</reference>